<dbReference type="GO" id="GO:0000978">
    <property type="term" value="F:RNA polymerase II cis-regulatory region sequence-specific DNA binding"/>
    <property type="evidence" value="ECO:0007669"/>
    <property type="project" value="UniProtKB-ARBA"/>
</dbReference>
<feature type="compositionally biased region" description="Basic residues" evidence="6">
    <location>
        <begin position="250"/>
        <end position="261"/>
    </location>
</feature>
<dbReference type="PROSITE" id="PS00028">
    <property type="entry name" value="ZINC_FINGER_C2H2_1"/>
    <property type="match status" value="1"/>
</dbReference>
<sequence>MSTVATLSSHEWDDGNILSFPFMSSSAYISSSSLLFSSLDAMQRQMAPSPTLVTSPSEDFDFLDSSVSFNDLASDSSEYTSYTCGLLDTAGTDYLASPAAYMMLPEYYEESLAYVDDMVTVGPGALPSDNIPTSPGNQVDGFPSYYNSSRGVSLKGDSTDPTMPPEPIVVTAKKTQAKAKPLTRECQCPLCPRAFARKHDLQRHIRVHTGVKPYVCPCCQRSFARTDALRRHFRMEEMCRSSPQVQEMKTKRRKGRHLLDR</sequence>
<dbReference type="AlphaFoldDB" id="A0A8H7Q8H0"/>
<dbReference type="SMART" id="SM00355">
    <property type="entry name" value="ZnF_C2H2"/>
    <property type="match status" value="2"/>
</dbReference>
<keyword evidence="2" id="KW-0677">Repeat</keyword>
<evidence type="ECO:0000313" key="8">
    <source>
        <dbReference type="EMBL" id="KAG2187138.1"/>
    </source>
</evidence>
<keyword evidence="4" id="KW-0862">Zinc</keyword>
<feature type="domain" description="C2H2-type" evidence="7">
    <location>
        <begin position="186"/>
        <end position="213"/>
    </location>
</feature>
<evidence type="ECO:0000256" key="5">
    <source>
        <dbReference type="PROSITE-ProRule" id="PRU00042"/>
    </source>
</evidence>
<evidence type="ECO:0000256" key="2">
    <source>
        <dbReference type="ARBA" id="ARBA00022737"/>
    </source>
</evidence>
<evidence type="ECO:0000256" key="1">
    <source>
        <dbReference type="ARBA" id="ARBA00022723"/>
    </source>
</evidence>
<keyword evidence="1" id="KW-0479">Metal-binding</keyword>
<dbReference type="GO" id="GO:0000981">
    <property type="term" value="F:DNA-binding transcription factor activity, RNA polymerase II-specific"/>
    <property type="evidence" value="ECO:0007669"/>
    <property type="project" value="UniProtKB-ARBA"/>
</dbReference>
<dbReference type="PROSITE" id="PS50157">
    <property type="entry name" value="ZINC_FINGER_C2H2_2"/>
    <property type="match status" value="2"/>
</dbReference>
<dbReference type="Gene3D" id="3.30.160.60">
    <property type="entry name" value="Classic Zinc Finger"/>
    <property type="match status" value="2"/>
</dbReference>
<evidence type="ECO:0000259" key="7">
    <source>
        <dbReference type="PROSITE" id="PS50157"/>
    </source>
</evidence>
<dbReference type="Proteomes" id="UP000612746">
    <property type="component" value="Unassembled WGS sequence"/>
</dbReference>
<gene>
    <name evidence="8" type="ORF">INT44_004808</name>
</gene>
<dbReference type="OrthoDB" id="8922241at2759"/>
<evidence type="ECO:0000256" key="4">
    <source>
        <dbReference type="ARBA" id="ARBA00022833"/>
    </source>
</evidence>
<comment type="caution">
    <text evidence="8">The sequence shown here is derived from an EMBL/GenBank/DDBJ whole genome shotgun (WGS) entry which is preliminary data.</text>
</comment>
<accession>A0A8H7Q8H0</accession>
<dbReference type="GO" id="GO:0008270">
    <property type="term" value="F:zinc ion binding"/>
    <property type="evidence" value="ECO:0007669"/>
    <property type="project" value="UniProtKB-KW"/>
</dbReference>
<dbReference type="InterPro" id="IPR013087">
    <property type="entry name" value="Znf_C2H2_type"/>
</dbReference>
<dbReference type="Pfam" id="PF00096">
    <property type="entry name" value="zf-C2H2"/>
    <property type="match status" value="1"/>
</dbReference>
<protein>
    <recommendedName>
        <fullName evidence="7">C2H2-type domain-containing protein</fullName>
    </recommendedName>
</protein>
<feature type="domain" description="C2H2-type" evidence="7">
    <location>
        <begin position="214"/>
        <end position="243"/>
    </location>
</feature>
<dbReference type="PANTHER" id="PTHR23235">
    <property type="entry name" value="KRUEPPEL-LIKE TRANSCRIPTION FACTOR"/>
    <property type="match status" value="1"/>
</dbReference>
<dbReference type="FunFam" id="3.30.160.60:FF:000100">
    <property type="entry name" value="Zinc finger 45-like"/>
    <property type="match status" value="1"/>
</dbReference>
<proteinExistence type="predicted"/>
<name>A0A8H7Q8H0_9FUNG</name>
<reference evidence="8" key="1">
    <citation type="submission" date="2020-12" db="EMBL/GenBank/DDBJ databases">
        <title>Metabolic potential, ecology and presence of endohyphal bacteria is reflected in genomic diversity of Mucoromycotina.</title>
        <authorList>
            <person name="Muszewska A."/>
            <person name="Okrasinska A."/>
            <person name="Steczkiewicz K."/>
            <person name="Drgas O."/>
            <person name="Orlowska M."/>
            <person name="Perlinska-Lenart U."/>
            <person name="Aleksandrzak-Piekarczyk T."/>
            <person name="Szatraj K."/>
            <person name="Zielenkiewicz U."/>
            <person name="Pilsyk S."/>
            <person name="Malc E."/>
            <person name="Mieczkowski P."/>
            <person name="Kruszewska J.S."/>
            <person name="Biernat P."/>
            <person name="Pawlowska J."/>
        </authorList>
    </citation>
    <scope>NUCLEOTIDE SEQUENCE</scope>
    <source>
        <strain evidence="8">WA0000051536</strain>
    </source>
</reference>
<evidence type="ECO:0000256" key="3">
    <source>
        <dbReference type="ARBA" id="ARBA00022771"/>
    </source>
</evidence>
<organism evidence="8 9">
    <name type="scientific">Umbelopsis vinacea</name>
    <dbReference type="NCBI Taxonomy" id="44442"/>
    <lineage>
        <taxon>Eukaryota</taxon>
        <taxon>Fungi</taxon>
        <taxon>Fungi incertae sedis</taxon>
        <taxon>Mucoromycota</taxon>
        <taxon>Mucoromycotina</taxon>
        <taxon>Umbelopsidomycetes</taxon>
        <taxon>Umbelopsidales</taxon>
        <taxon>Umbelopsidaceae</taxon>
        <taxon>Umbelopsis</taxon>
    </lineage>
</organism>
<dbReference type="SUPFAM" id="SSF57667">
    <property type="entry name" value="beta-beta-alpha zinc fingers"/>
    <property type="match status" value="1"/>
</dbReference>
<evidence type="ECO:0000256" key="6">
    <source>
        <dbReference type="SAM" id="MobiDB-lite"/>
    </source>
</evidence>
<feature type="region of interest" description="Disordered" evidence="6">
    <location>
        <begin position="242"/>
        <end position="261"/>
    </location>
</feature>
<evidence type="ECO:0000313" key="9">
    <source>
        <dbReference type="Proteomes" id="UP000612746"/>
    </source>
</evidence>
<dbReference type="EMBL" id="JAEPRA010000003">
    <property type="protein sequence ID" value="KAG2187138.1"/>
    <property type="molecule type" value="Genomic_DNA"/>
</dbReference>
<dbReference type="InterPro" id="IPR036236">
    <property type="entry name" value="Znf_C2H2_sf"/>
</dbReference>
<keyword evidence="3 5" id="KW-0863">Zinc-finger</keyword>
<keyword evidence="9" id="KW-1185">Reference proteome</keyword>
<dbReference type="FunFam" id="3.30.160.60:FF:000072">
    <property type="entry name" value="zinc finger protein 143 isoform X1"/>
    <property type="match status" value="1"/>
</dbReference>